<protein>
    <submittedName>
        <fullName evidence="6">Transmembrane protein 244</fullName>
    </submittedName>
</protein>
<comment type="subcellular location">
    <subcellularLocation>
        <location evidence="1">Membrane</location>
        <topology evidence="1">Multi-pass membrane protein</topology>
    </subcellularLocation>
</comment>
<sequence>MQRFTKHAGNSSLSCRSERKEGFKYICEHIFLCLLIFYALFYMVCSVCTGAMRIETFDWKIPFDHKKEPSLSNVDYLVSVMSLEITFILSGLLFVPLVGSLVWDYAITVTTLHVCICCIVIMEFPLMWEWWLEIGCGMLLMLVCGQTLAHLTFRGTSYKHSDF</sequence>
<dbReference type="PANTHER" id="PTHR12952:SF1">
    <property type="entry name" value="TRANSMEMBRANE PROTEIN 244"/>
    <property type="match status" value="1"/>
</dbReference>
<dbReference type="GO" id="GO:0016020">
    <property type="term" value="C:membrane"/>
    <property type="evidence" value="ECO:0007669"/>
    <property type="project" value="UniProtKB-SubCell"/>
</dbReference>
<accession>A0A1L8HFC3</accession>
<keyword evidence="2 6" id="KW-0812">Transmembrane</keyword>
<gene>
    <name evidence="6" type="primary">LOC108708223</name>
</gene>
<dbReference type="RefSeq" id="XP_018102188.2">
    <property type="nucleotide sequence ID" value="XM_018246699.2"/>
</dbReference>
<reference evidence="6" key="1">
    <citation type="submission" date="2025-08" db="UniProtKB">
        <authorList>
            <consortium name="RefSeq"/>
        </authorList>
    </citation>
    <scope>IDENTIFICATION</scope>
    <source>
        <strain evidence="6">J_2021</strain>
        <tissue evidence="6">Erythrocytes</tissue>
    </source>
</reference>
<dbReference type="InterPro" id="IPR019185">
    <property type="entry name" value="Integral_membrane_SYS1-rel"/>
</dbReference>
<dbReference type="Proteomes" id="UP000186698">
    <property type="component" value="Chromosome 2L"/>
</dbReference>
<dbReference type="OrthoDB" id="542931at2759"/>
<evidence type="ECO:0000313" key="5">
    <source>
        <dbReference type="Proteomes" id="UP000186698"/>
    </source>
</evidence>
<proteinExistence type="predicted"/>
<organism evidence="5 6">
    <name type="scientific">Xenopus laevis</name>
    <name type="common">African clawed frog</name>
    <dbReference type="NCBI Taxonomy" id="8355"/>
    <lineage>
        <taxon>Eukaryota</taxon>
        <taxon>Metazoa</taxon>
        <taxon>Chordata</taxon>
        <taxon>Craniata</taxon>
        <taxon>Vertebrata</taxon>
        <taxon>Euteleostomi</taxon>
        <taxon>Amphibia</taxon>
        <taxon>Batrachia</taxon>
        <taxon>Anura</taxon>
        <taxon>Pipoidea</taxon>
        <taxon>Pipidae</taxon>
        <taxon>Xenopodinae</taxon>
        <taxon>Xenopus</taxon>
        <taxon>Xenopus</taxon>
    </lineage>
</organism>
<dbReference type="PaxDb" id="8355-A0A1L8HFC3"/>
<dbReference type="AlphaFoldDB" id="A0A1L8HFC3"/>
<keyword evidence="3" id="KW-1133">Transmembrane helix</keyword>
<evidence type="ECO:0000256" key="2">
    <source>
        <dbReference type="ARBA" id="ARBA00022692"/>
    </source>
</evidence>
<evidence type="ECO:0000256" key="4">
    <source>
        <dbReference type="ARBA" id="ARBA00023136"/>
    </source>
</evidence>
<dbReference type="PANTHER" id="PTHR12952">
    <property type="entry name" value="SYS1"/>
    <property type="match status" value="1"/>
</dbReference>
<keyword evidence="5" id="KW-1185">Reference proteome</keyword>
<dbReference type="KEGG" id="xla:108708223"/>
<evidence type="ECO:0000256" key="1">
    <source>
        <dbReference type="ARBA" id="ARBA00004141"/>
    </source>
</evidence>
<dbReference type="GeneID" id="108708223"/>
<dbReference type="STRING" id="8355.A0A1L8HFC3"/>
<evidence type="ECO:0000313" key="6">
    <source>
        <dbReference type="RefSeq" id="XP_018102188.2"/>
    </source>
</evidence>
<name>A0A1L8HFC3_XENLA</name>
<keyword evidence="4" id="KW-0472">Membrane</keyword>
<dbReference type="OMA" id="ISCAVMQ"/>
<evidence type="ECO:0000256" key="3">
    <source>
        <dbReference type="ARBA" id="ARBA00022989"/>
    </source>
</evidence>
<dbReference type="Pfam" id="PF09801">
    <property type="entry name" value="SYS1"/>
    <property type="match status" value="1"/>
</dbReference>